<protein>
    <submittedName>
        <fullName evidence="1">Uncharacterized protein</fullName>
    </submittedName>
</protein>
<feature type="non-terminal residue" evidence="1">
    <location>
        <position position="1"/>
    </location>
</feature>
<reference evidence="1" key="1">
    <citation type="submission" date="2021-10" db="EMBL/GenBank/DDBJ databases">
        <title>Melipona bicolor Genome sequencing and assembly.</title>
        <authorList>
            <person name="Araujo N.S."/>
            <person name="Arias M.C."/>
        </authorList>
    </citation>
    <scope>NUCLEOTIDE SEQUENCE</scope>
    <source>
        <strain evidence="1">USP_2M_L1-L4_2017</strain>
        <tissue evidence="1">Whole body</tissue>
    </source>
</reference>
<sequence>MFVAPENSPGSEEAPNSKNPIALNYFPMNPDNIALLPALIVDFQQEFARQKFVVADEYSGQHAGKPERRVEDRK</sequence>
<dbReference type="AlphaFoldDB" id="A0AA40G5Y1"/>
<name>A0AA40G5Y1_9HYME</name>
<organism evidence="1 2">
    <name type="scientific">Melipona bicolor</name>
    <dbReference type="NCBI Taxonomy" id="60889"/>
    <lineage>
        <taxon>Eukaryota</taxon>
        <taxon>Metazoa</taxon>
        <taxon>Ecdysozoa</taxon>
        <taxon>Arthropoda</taxon>
        <taxon>Hexapoda</taxon>
        <taxon>Insecta</taxon>
        <taxon>Pterygota</taxon>
        <taxon>Neoptera</taxon>
        <taxon>Endopterygota</taxon>
        <taxon>Hymenoptera</taxon>
        <taxon>Apocrita</taxon>
        <taxon>Aculeata</taxon>
        <taxon>Apoidea</taxon>
        <taxon>Anthophila</taxon>
        <taxon>Apidae</taxon>
        <taxon>Melipona</taxon>
    </lineage>
</organism>
<keyword evidence="2" id="KW-1185">Reference proteome</keyword>
<accession>A0AA40G5Y1</accession>
<evidence type="ECO:0000313" key="2">
    <source>
        <dbReference type="Proteomes" id="UP001177670"/>
    </source>
</evidence>
<gene>
    <name evidence="1" type="ORF">K0M31_015891</name>
</gene>
<evidence type="ECO:0000313" key="1">
    <source>
        <dbReference type="EMBL" id="KAK1131731.1"/>
    </source>
</evidence>
<dbReference type="Proteomes" id="UP001177670">
    <property type="component" value="Unassembled WGS sequence"/>
</dbReference>
<proteinExistence type="predicted"/>
<dbReference type="EMBL" id="JAHYIQ010000005">
    <property type="protein sequence ID" value="KAK1131731.1"/>
    <property type="molecule type" value="Genomic_DNA"/>
</dbReference>
<comment type="caution">
    <text evidence="1">The sequence shown here is derived from an EMBL/GenBank/DDBJ whole genome shotgun (WGS) entry which is preliminary data.</text>
</comment>